<protein>
    <submittedName>
        <fullName evidence="1">Alkaline phosphatase family protein</fullName>
    </submittedName>
</protein>
<dbReference type="InterPro" id="IPR017850">
    <property type="entry name" value="Alkaline_phosphatase_core_sf"/>
</dbReference>
<dbReference type="Pfam" id="PF01663">
    <property type="entry name" value="Phosphodiest"/>
    <property type="match status" value="1"/>
</dbReference>
<dbReference type="InterPro" id="IPR002591">
    <property type="entry name" value="Phosphodiest/P_Trfase"/>
</dbReference>
<evidence type="ECO:0000313" key="1">
    <source>
        <dbReference type="EMBL" id="GAA3746162.1"/>
    </source>
</evidence>
<gene>
    <name evidence="1" type="ORF">GCM10022239_22170</name>
</gene>
<proteinExistence type="predicted"/>
<reference evidence="2" key="1">
    <citation type="journal article" date="2019" name="Int. J. Syst. Evol. Microbiol.">
        <title>The Global Catalogue of Microorganisms (GCM) 10K type strain sequencing project: providing services to taxonomists for standard genome sequencing and annotation.</title>
        <authorList>
            <consortium name="The Broad Institute Genomics Platform"/>
            <consortium name="The Broad Institute Genome Sequencing Center for Infectious Disease"/>
            <person name="Wu L."/>
            <person name="Ma J."/>
        </authorList>
    </citation>
    <scope>NUCLEOTIDE SEQUENCE [LARGE SCALE GENOMIC DNA]</scope>
    <source>
        <strain evidence="2">JCM 16949</strain>
    </source>
</reference>
<keyword evidence="2" id="KW-1185">Reference proteome</keyword>
<dbReference type="Proteomes" id="UP001501004">
    <property type="component" value="Unassembled WGS sequence"/>
</dbReference>
<organism evidence="1 2">
    <name type="scientific">Leifsonella bigeumensis</name>
    <dbReference type="NCBI Taxonomy" id="433643"/>
    <lineage>
        <taxon>Bacteria</taxon>
        <taxon>Bacillati</taxon>
        <taxon>Actinomycetota</taxon>
        <taxon>Actinomycetes</taxon>
        <taxon>Micrococcales</taxon>
        <taxon>Microbacteriaceae</taxon>
        <taxon>Leifsonella</taxon>
    </lineage>
</organism>
<name>A0ABP7FXC3_9MICO</name>
<dbReference type="Gene3D" id="3.40.720.10">
    <property type="entry name" value="Alkaline Phosphatase, subunit A"/>
    <property type="match status" value="1"/>
</dbReference>
<comment type="caution">
    <text evidence="1">The sequence shown here is derived from an EMBL/GenBank/DDBJ whole genome shotgun (WGS) entry which is preliminary data.</text>
</comment>
<dbReference type="PANTHER" id="PTHR10151">
    <property type="entry name" value="ECTONUCLEOTIDE PYROPHOSPHATASE/PHOSPHODIESTERASE"/>
    <property type="match status" value="1"/>
</dbReference>
<evidence type="ECO:0000313" key="2">
    <source>
        <dbReference type="Proteomes" id="UP001501004"/>
    </source>
</evidence>
<sequence length="340" mass="36662">MLVDGLGAGSLGARAGHARTLAGALSKESVIAAGFPTTTASNIATLTTGEPSGVHGLVGYTVLDPAHDRIVNQLSGWDALLDPATWQRSRTVFERAADTGIGSVVVAPARYRDSGFTRAVLRGAAYRDGKSVADRFEAARQALDDLDRGIVYLYVPELDQVSHKHGWESAKWTAKLESVDAELTRFAGALTAREGLLLTADHGVLDVPPHAQVLFGEDPALVDGIRFVAGEPRCLQLHFEPDASPALRAEVVDRWRRAEGGRADVLTRDEAIEQGWFGPRVDPEVVPRIGDILVAARKAIAYYDTRAKKQDGRAMVGQHGSRSAEESRVPLLRFGAFARR</sequence>
<dbReference type="SUPFAM" id="SSF53649">
    <property type="entry name" value="Alkaline phosphatase-like"/>
    <property type="match status" value="1"/>
</dbReference>
<accession>A0ABP7FXC3</accession>
<dbReference type="PANTHER" id="PTHR10151:SF120">
    <property type="entry name" value="BIS(5'-ADENOSYL)-TRIPHOSPHATASE"/>
    <property type="match status" value="1"/>
</dbReference>
<dbReference type="EMBL" id="BAABAE010000003">
    <property type="protein sequence ID" value="GAA3746162.1"/>
    <property type="molecule type" value="Genomic_DNA"/>
</dbReference>